<dbReference type="AlphaFoldDB" id="A0A2H3CZV5"/>
<feature type="non-terminal residue" evidence="1">
    <location>
        <position position="151"/>
    </location>
</feature>
<proteinExistence type="predicted"/>
<keyword evidence="2" id="KW-1185">Reference proteome</keyword>
<dbReference type="EMBL" id="KZ293679">
    <property type="protein sequence ID" value="PBK87350.1"/>
    <property type="molecule type" value="Genomic_DNA"/>
</dbReference>
<dbReference type="OrthoDB" id="3254233at2759"/>
<dbReference type="OMA" id="NAWIDKS"/>
<protein>
    <submittedName>
        <fullName evidence="1">Uncharacterized protein</fullName>
    </submittedName>
</protein>
<gene>
    <name evidence="1" type="ORF">ARMGADRAFT_856615</name>
</gene>
<organism evidence="1 2">
    <name type="scientific">Armillaria gallica</name>
    <name type="common">Bulbous honey fungus</name>
    <name type="synonym">Armillaria bulbosa</name>
    <dbReference type="NCBI Taxonomy" id="47427"/>
    <lineage>
        <taxon>Eukaryota</taxon>
        <taxon>Fungi</taxon>
        <taxon>Dikarya</taxon>
        <taxon>Basidiomycota</taxon>
        <taxon>Agaricomycotina</taxon>
        <taxon>Agaricomycetes</taxon>
        <taxon>Agaricomycetidae</taxon>
        <taxon>Agaricales</taxon>
        <taxon>Marasmiineae</taxon>
        <taxon>Physalacriaceae</taxon>
        <taxon>Armillaria</taxon>
    </lineage>
</organism>
<evidence type="ECO:0000313" key="1">
    <source>
        <dbReference type="EMBL" id="PBK87350.1"/>
    </source>
</evidence>
<evidence type="ECO:0000313" key="2">
    <source>
        <dbReference type="Proteomes" id="UP000217790"/>
    </source>
</evidence>
<name>A0A2H3CZV5_ARMGA</name>
<dbReference type="STRING" id="47427.A0A2H3CZV5"/>
<accession>A0A2H3CZV5</accession>
<reference evidence="2" key="1">
    <citation type="journal article" date="2017" name="Nat. Ecol. Evol.">
        <title>Genome expansion and lineage-specific genetic innovations in the forest pathogenic fungi Armillaria.</title>
        <authorList>
            <person name="Sipos G."/>
            <person name="Prasanna A.N."/>
            <person name="Walter M.C."/>
            <person name="O'Connor E."/>
            <person name="Balint B."/>
            <person name="Krizsan K."/>
            <person name="Kiss B."/>
            <person name="Hess J."/>
            <person name="Varga T."/>
            <person name="Slot J."/>
            <person name="Riley R."/>
            <person name="Boka B."/>
            <person name="Rigling D."/>
            <person name="Barry K."/>
            <person name="Lee J."/>
            <person name="Mihaltcheva S."/>
            <person name="LaButti K."/>
            <person name="Lipzen A."/>
            <person name="Waldron R."/>
            <person name="Moloney N.M."/>
            <person name="Sperisen C."/>
            <person name="Kredics L."/>
            <person name="Vagvoelgyi C."/>
            <person name="Patrignani A."/>
            <person name="Fitzpatrick D."/>
            <person name="Nagy I."/>
            <person name="Doyle S."/>
            <person name="Anderson J.B."/>
            <person name="Grigoriev I.V."/>
            <person name="Gueldener U."/>
            <person name="Muensterkoetter M."/>
            <person name="Nagy L.G."/>
        </authorList>
    </citation>
    <scope>NUCLEOTIDE SEQUENCE [LARGE SCALE GENOMIC DNA]</scope>
    <source>
        <strain evidence="2">Ar21-2</strain>
    </source>
</reference>
<dbReference type="Proteomes" id="UP000217790">
    <property type="component" value="Unassembled WGS sequence"/>
</dbReference>
<dbReference type="InParanoid" id="A0A2H3CZV5"/>
<feature type="non-terminal residue" evidence="1">
    <location>
        <position position="1"/>
    </location>
</feature>
<sequence length="151" mass="16922">PVPRPPAKEFENAEAIKTIEDHPQLFKITTPIKVDVLESYLEDHPNPGFVSSVMTALKEGFWPWADTHHTADFPITLDNARMSPRSGMEQQFITKYRDEEIAAGRFSEGFGPNLLPGMYSTPVHAVPKPHSEDFHMVSNMSAGPHAPNRMI</sequence>